<feature type="transmembrane region" description="Helical" evidence="1">
    <location>
        <begin position="56"/>
        <end position="84"/>
    </location>
</feature>
<name>A0ABP8XFS6_9MICO</name>
<dbReference type="Proteomes" id="UP001500843">
    <property type="component" value="Unassembled WGS sequence"/>
</dbReference>
<dbReference type="EMBL" id="BAABHM010000012">
    <property type="protein sequence ID" value="GAA4706603.1"/>
    <property type="molecule type" value="Genomic_DNA"/>
</dbReference>
<keyword evidence="3" id="KW-1185">Reference proteome</keyword>
<keyword evidence="1" id="KW-0472">Membrane</keyword>
<comment type="caution">
    <text evidence="2">The sequence shown here is derived from an EMBL/GenBank/DDBJ whole genome shotgun (WGS) entry which is preliminary data.</text>
</comment>
<gene>
    <name evidence="2" type="ORF">GCM10023198_31000</name>
</gene>
<dbReference type="Pfam" id="PF19607">
    <property type="entry name" value="DUF6112"/>
    <property type="match status" value="1"/>
</dbReference>
<evidence type="ECO:0000313" key="2">
    <source>
        <dbReference type="EMBL" id="GAA4706603.1"/>
    </source>
</evidence>
<evidence type="ECO:0000256" key="1">
    <source>
        <dbReference type="SAM" id="Phobius"/>
    </source>
</evidence>
<protein>
    <recommendedName>
        <fullName evidence="4">Integral membrane protein</fullName>
    </recommendedName>
</protein>
<proteinExistence type="predicted"/>
<feature type="transmembrane region" description="Helical" evidence="1">
    <location>
        <begin position="96"/>
        <end position="119"/>
    </location>
</feature>
<evidence type="ECO:0000313" key="3">
    <source>
        <dbReference type="Proteomes" id="UP001500843"/>
    </source>
</evidence>
<reference evidence="3" key="1">
    <citation type="journal article" date="2019" name="Int. J. Syst. Evol. Microbiol.">
        <title>The Global Catalogue of Microorganisms (GCM) 10K type strain sequencing project: providing services to taxonomists for standard genome sequencing and annotation.</title>
        <authorList>
            <consortium name="The Broad Institute Genomics Platform"/>
            <consortium name="The Broad Institute Genome Sequencing Center for Infectious Disease"/>
            <person name="Wu L."/>
            <person name="Ma J."/>
        </authorList>
    </citation>
    <scope>NUCLEOTIDE SEQUENCE [LARGE SCALE GENOMIC DNA]</scope>
    <source>
        <strain evidence="3">JCM 17975</strain>
    </source>
</reference>
<organism evidence="2 3">
    <name type="scientific">Promicromonospora umidemergens</name>
    <dbReference type="NCBI Taxonomy" id="629679"/>
    <lineage>
        <taxon>Bacteria</taxon>
        <taxon>Bacillati</taxon>
        <taxon>Actinomycetota</taxon>
        <taxon>Actinomycetes</taxon>
        <taxon>Micrococcales</taxon>
        <taxon>Promicromonosporaceae</taxon>
        <taxon>Promicromonospora</taxon>
    </lineage>
</organism>
<keyword evidence="1" id="KW-0812">Transmembrane</keyword>
<dbReference type="InterPro" id="IPR046094">
    <property type="entry name" value="DUF6112"/>
</dbReference>
<keyword evidence="1" id="KW-1133">Transmembrane helix</keyword>
<evidence type="ECO:0008006" key="4">
    <source>
        <dbReference type="Google" id="ProtNLM"/>
    </source>
</evidence>
<sequence>MLPILQTITQPAWTAAAHVAQRATMVATGLVTARAGEISITPNDDGLPGIAQLKEIVGAIMSIGLILAVVALIIAAIVWAFGANSSNPSLAGRGKTGILVAAVAGVVCGASVALVNFGWNLGQEI</sequence>
<accession>A0ABP8XFS6</accession>